<evidence type="ECO:0000313" key="2">
    <source>
        <dbReference type="EMBL" id="MCL1125872.1"/>
    </source>
</evidence>
<proteinExistence type="predicted"/>
<comment type="caution">
    <text evidence="2">The sequence shown here is derived from an EMBL/GenBank/DDBJ whole genome shotgun (WGS) entry which is preliminary data.</text>
</comment>
<dbReference type="RefSeq" id="WP_248941204.1">
    <property type="nucleotide sequence ID" value="NZ_JAKIKS010000064.1"/>
</dbReference>
<evidence type="ECO:0000256" key="1">
    <source>
        <dbReference type="SAM" id="MobiDB-lite"/>
    </source>
</evidence>
<accession>A0ABT0LDV0</accession>
<sequence length="200" mass="23359">MGCIYIAWDRNKENMSKVGMTTQMPHKRISQTENPDYELFKAYEIDDEELRYVEAELHNRISQKFTRKKHRSTGRFSEWFFCKPEKTLEIISDFLIEKLSNELKLYSVDSPKLGVKSSIESQNNLKEKIKARLLSRHDGTYESPYKKSSGVSQNKLKENGSQALSSSIPLIKKNNKQSELKEKLKTRLQSRKDGTYESPR</sequence>
<keyword evidence="3" id="KW-1185">Reference proteome</keyword>
<dbReference type="Pfam" id="PF13455">
    <property type="entry name" value="MUG113"/>
    <property type="match status" value="1"/>
</dbReference>
<dbReference type="Proteomes" id="UP001203423">
    <property type="component" value="Unassembled WGS sequence"/>
</dbReference>
<evidence type="ECO:0000313" key="3">
    <source>
        <dbReference type="Proteomes" id="UP001203423"/>
    </source>
</evidence>
<organism evidence="2 3">
    <name type="scientific">Shewanella surugensis</name>
    <dbReference type="NCBI Taxonomy" id="212020"/>
    <lineage>
        <taxon>Bacteria</taxon>
        <taxon>Pseudomonadati</taxon>
        <taxon>Pseudomonadota</taxon>
        <taxon>Gammaproteobacteria</taxon>
        <taxon>Alteromonadales</taxon>
        <taxon>Shewanellaceae</taxon>
        <taxon>Shewanella</taxon>
    </lineage>
</organism>
<feature type="region of interest" description="Disordered" evidence="1">
    <location>
        <begin position="140"/>
        <end position="200"/>
    </location>
</feature>
<gene>
    <name evidence="2" type="ORF">L2764_15680</name>
</gene>
<dbReference type="EMBL" id="JAKIKS010000064">
    <property type="protein sequence ID" value="MCL1125872.1"/>
    <property type="molecule type" value="Genomic_DNA"/>
</dbReference>
<feature type="compositionally biased region" description="Polar residues" evidence="1">
    <location>
        <begin position="149"/>
        <end position="168"/>
    </location>
</feature>
<feature type="compositionally biased region" description="Basic and acidic residues" evidence="1">
    <location>
        <begin position="176"/>
        <end position="200"/>
    </location>
</feature>
<reference evidence="2 3" key="1">
    <citation type="submission" date="2022-01" db="EMBL/GenBank/DDBJ databases">
        <title>Whole genome-based taxonomy of the Shewanellaceae.</title>
        <authorList>
            <person name="Martin-Rodriguez A.J."/>
        </authorList>
    </citation>
    <scope>NUCLEOTIDE SEQUENCE [LARGE SCALE GENOMIC DNA]</scope>
    <source>
        <strain evidence="2 3">DSM 17177</strain>
    </source>
</reference>
<name>A0ABT0LDV0_9GAMM</name>
<protein>
    <submittedName>
        <fullName evidence="2">GIY-YIG nuclease family protein</fullName>
    </submittedName>
</protein>